<dbReference type="Pfam" id="PF10551">
    <property type="entry name" value="MULE"/>
    <property type="match status" value="1"/>
</dbReference>
<evidence type="ECO:0000256" key="2">
    <source>
        <dbReference type="ARBA" id="ARBA00022771"/>
    </source>
</evidence>
<evidence type="ECO:0000259" key="5">
    <source>
        <dbReference type="PROSITE" id="PS50966"/>
    </source>
</evidence>
<dbReference type="InterPro" id="IPR006564">
    <property type="entry name" value="Znf_PMZ"/>
</dbReference>
<dbReference type="PROSITE" id="PS50966">
    <property type="entry name" value="ZF_SWIM"/>
    <property type="match status" value="1"/>
</dbReference>
<keyword evidence="3" id="KW-0862">Zinc</keyword>
<dbReference type="EMBL" id="JAJFAZ020000006">
    <property type="protein sequence ID" value="KAI5322388.1"/>
    <property type="molecule type" value="Genomic_DNA"/>
</dbReference>
<dbReference type="PANTHER" id="PTHR47718:SF2">
    <property type="entry name" value="PROTEIN FAR1-RELATED SEQUENCE 5-LIKE"/>
    <property type="match status" value="1"/>
</dbReference>
<dbReference type="AlphaFoldDB" id="A0AAD4YVN1"/>
<keyword evidence="7" id="KW-1185">Reference proteome</keyword>
<accession>A0AAD4YVN1</accession>
<protein>
    <recommendedName>
        <fullName evidence="5">SWIM-type domain-containing protein</fullName>
    </recommendedName>
</protein>
<sequence length="441" mass="50785">MLPSHRRISTSQATEVDLTEESGIPLRQAYEFMDCDEQITNIFWADAKMIVDYGQFGDFVCFDTTYKTNNEANRPFGVFVGSNHHREIPIFGASLWYDETTNSFIWLFETFLEAMSKKAPKTLFTDQDAAMAKACAHVMPNTYHRLCTWHIMQNAMKHVNNLFRRTGGVRSVLTQFMDYYEEKDEFLVAWESMLDEYNVRGHPWLESIFDLRKKWAMAYCKWSLSAGVKTTQISESFNATLKDCSNVDHDVVQFFMHFERVGNIYTKAIFEDFQAQYIKSLELDMISCDKDGDDLAYTVVLHCNSKERCVRKQKDGDVSCSCRLFEMKGFLCSHALKILTNYMNVKEIPDQYILKRWTRKARSISSRAAESEETYKIYVSHLNQLSKTIEDMLSSKMDGQVHDKNGQGSPSTIVTDGANEACFLGSAKVIQARGLKKREAT</sequence>
<keyword evidence="1" id="KW-0479">Metal-binding</keyword>
<dbReference type="GO" id="GO:0008270">
    <property type="term" value="F:zinc ion binding"/>
    <property type="evidence" value="ECO:0007669"/>
    <property type="project" value="UniProtKB-KW"/>
</dbReference>
<organism evidence="6 7">
    <name type="scientific">Prunus dulcis</name>
    <name type="common">Almond</name>
    <name type="synonym">Amygdalus dulcis</name>
    <dbReference type="NCBI Taxonomy" id="3755"/>
    <lineage>
        <taxon>Eukaryota</taxon>
        <taxon>Viridiplantae</taxon>
        <taxon>Streptophyta</taxon>
        <taxon>Embryophyta</taxon>
        <taxon>Tracheophyta</taxon>
        <taxon>Spermatophyta</taxon>
        <taxon>Magnoliopsida</taxon>
        <taxon>eudicotyledons</taxon>
        <taxon>Gunneridae</taxon>
        <taxon>Pentapetalae</taxon>
        <taxon>rosids</taxon>
        <taxon>fabids</taxon>
        <taxon>Rosales</taxon>
        <taxon>Rosaceae</taxon>
        <taxon>Amygdaloideae</taxon>
        <taxon>Amygdaleae</taxon>
        <taxon>Prunus</taxon>
    </lineage>
</organism>
<dbReference type="PANTHER" id="PTHR47718">
    <property type="entry name" value="OS01G0519700 PROTEIN"/>
    <property type="match status" value="1"/>
</dbReference>
<feature type="domain" description="SWIM-type" evidence="5">
    <location>
        <begin position="297"/>
        <end position="343"/>
    </location>
</feature>
<gene>
    <name evidence="6" type="ORF">L3X38_031460</name>
</gene>
<dbReference type="InterPro" id="IPR018289">
    <property type="entry name" value="MULE_transposase_dom"/>
</dbReference>
<keyword evidence="2 4" id="KW-0863">Zinc-finger</keyword>
<reference evidence="6 7" key="1">
    <citation type="journal article" date="2022" name="G3 (Bethesda)">
        <title>Whole-genome sequence and methylome profiling of the almond [Prunus dulcis (Mill.) D.A. Webb] cultivar 'Nonpareil'.</title>
        <authorList>
            <person name="D'Amico-Willman K.M."/>
            <person name="Ouma W.Z."/>
            <person name="Meulia T."/>
            <person name="Sideli G.M."/>
            <person name="Gradziel T.M."/>
            <person name="Fresnedo-Ramirez J."/>
        </authorList>
    </citation>
    <scope>NUCLEOTIDE SEQUENCE [LARGE SCALE GENOMIC DNA]</scope>
    <source>
        <strain evidence="6">Clone GOH B32 T37-40</strain>
    </source>
</reference>
<dbReference type="InterPro" id="IPR007527">
    <property type="entry name" value="Znf_SWIM"/>
</dbReference>
<evidence type="ECO:0000313" key="6">
    <source>
        <dbReference type="EMBL" id="KAI5322388.1"/>
    </source>
</evidence>
<evidence type="ECO:0000256" key="4">
    <source>
        <dbReference type="PROSITE-ProRule" id="PRU00325"/>
    </source>
</evidence>
<dbReference type="Pfam" id="PF04434">
    <property type="entry name" value="SWIM"/>
    <property type="match status" value="1"/>
</dbReference>
<dbReference type="SMART" id="SM00575">
    <property type="entry name" value="ZnF_PMZ"/>
    <property type="match status" value="1"/>
</dbReference>
<name>A0AAD4YVN1_PRUDU</name>
<dbReference type="Proteomes" id="UP001054821">
    <property type="component" value="Chromosome 6"/>
</dbReference>
<evidence type="ECO:0000256" key="1">
    <source>
        <dbReference type="ARBA" id="ARBA00022723"/>
    </source>
</evidence>
<comment type="caution">
    <text evidence="6">The sequence shown here is derived from an EMBL/GenBank/DDBJ whole genome shotgun (WGS) entry which is preliminary data.</text>
</comment>
<proteinExistence type="predicted"/>
<evidence type="ECO:0000256" key="3">
    <source>
        <dbReference type="ARBA" id="ARBA00022833"/>
    </source>
</evidence>
<evidence type="ECO:0000313" key="7">
    <source>
        <dbReference type="Proteomes" id="UP001054821"/>
    </source>
</evidence>